<dbReference type="PANTHER" id="PTHR43317:SF3">
    <property type="entry name" value="BLR2883 PROTEIN"/>
    <property type="match status" value="1"/>
</dbReference>
<dbReference type="Proteomes" id="UP000557717">
    <property type="component" value="Unassembled WGS sequence"/>
</dbReference>
<dbReference type="InterPro" id="IPR029063">
    <property type="entry name" value="SAM-dependent_MTases_sf"/>
</dbReference>
<evidence type="ECO:0000313" key="3">
    <source>
        <dbReference type="Proteomes" id="UP000557717"/>
    </source>
</evidence>
<organism evidence="2 3">
    <name type="scientific">Haloferula luteola</name>
    <dbReference type="NCBI Taxonomy" id="595692"/>
    <lineage>
        <taxon>Bacteria</taxon>
        <taxon>Pseudomonadati</taxon>
        <taxon>Verrucomicrobiota</taxon>
        <taxon>Verrucomicrobiia</taxon>
        <taxon>Verrucomicrobiales</taxon>
        <taxon>Verrucomicrobiaceae</taxon>
        <taxon>Haloferula</taxon>
    </lineage>
</organism>
<accession>A0A840VDW0</accession>
<comment type="caution">
    <text evidence="2">The sequence shown here is derived from an EMBL/GenBank/DDBJ whole genome shotgun (WGS) entry which is preliminary data.</text>
</comment>
<dbReference type="SUPFAM" id="SSF53335">
    <property type="entry name" value="S-adenosyl-L-methionine-dependent methyltransferases"/>
    <property type="match status" value="1"/>
</dbReference>
<keyword evidence="3" id="KW-1185">Reference proteome</keyword>
<evidence type="ECO:0000256" key="1">
    <source>
        <dbReference type="ARBA" id="ARBA00023115"/>
    </source>
</evidence>
<dbReference type="PANTHER" id="PTHR43317">
    <property type="entry name" value="THERMOSPERMINE SYNTHASE ACAULIS5"/>
    <property type="match status" value="1"/>
</dbReference>
<protein>
    <submittedName>
        <fullName evidence="2">Spermidine synthase</fullName>
    </submittedName>
</protein>
<gene>
    <name evidence="2" type="ORF">HNR46_003066</name>
</gene>
<dbReference type="AlphaFoldDB" id="A0A840VDW0"/>
<dbReference type="Gene3D" id="3.40.50.150">
    <property type="entry name" value="Vaccinia Virus protein VP39"/>
    <property type="match status" value="1"/>
</dbReference>
<dbReference type="GO" id="GO:0006596">
    <property type="term" value="P:polyamine biosynthetic process"/>
    <property type="evidence" value="ECO:0007669"/>
    <property type="project" value="UniProtKB-KW"/>
</dbReference>
<name>A0A840VDW0_9BACT</name>
<keyword evidence="1" id="KW-0620">Polyamine biosynthesis</keyword>
<reference evidence="2 3" key="1">
    <citation type="submission" date="2020-08" db="EMBL/GenBank/DDBJ databases">
        <title>Genomic Encyclopedia of Type Strains, Phase IV (KMG-IV): sequencing the most valuable type-strain genomes for metagenomic binning, comparative biology and taxonomic classification.</title>
        <authorList>
            <person name="Goeker M."/>
        </authorList>
    </citation>
    <scope>NUCLEOTIDE SEQUENCE [LARGE SCALE GENOMIC DNA]</scope>
    <source>
        <strain evidence="2 3">YC6886</strain>
    </source>
</reference>
<dbReference type="RefSeq" id="WP_184020172.1">
    <property type="nucleotide sequence ID" value="NZ_JACHFD010000016.1"/>
</dbReference>
<proteinExistence type="predicted"/>
<evidence type="ECO:0000313" key="2">
    <source>
        <dbReference type="EMBL" id="MBB5352818.1"/>
    </source>
</evidence>
<dbReference type="EMBL" id="JACHFD010000016">
    <property type="protein sequence ID" value="MBB5352818.1"/>
    <property type="molecule type" value="Genomic_DNA"/>
</dbReference>
<sequence length="229" mass="25654">MKPYINLAEARLADGTVFSLHQHDGMYYLKNDGRELMSTRMTYSEQLLADWGCEGLAEGHPRRPAHPKVLIGGLGMGFTLKRALEVVGHPATVEVAELMPEIIAWNRTFLAEHNGPILEDGRTRIHQGDLFECLGKYGKGSLDALLVDIDDGPDMLITEGNSRLYSPSFFAKVREVLKANACAAYWMAHPTPEFERKLVRAGFQVEAIPVKAHEKAKKPRHCIYVARNR</sequence>